<accession>A0A3N4KS45</accession>
<keyword evidence="3" id="KW-1185">Reference proteome</keyword>
<dbReference type="Gene3D" id="3.30.420.10">
    <property type="entry name" value="Ribonuclease H-like superfamily/Ribonuclease H"/>
    <property type="match status" value="1"/>
</dbReference>
<sequence length="102" mass="11931">MKESEAIGERGEIILIEDGAGAHSHHHVQDYHKKMCIKEIDWPASSPDFNPIEIVWNMIRKKISDRRLFPSTKQAAKRAWIEEWNAIPMEKTNHLNEEINSR</sequence>
<dbReference type="EMBL" id="ML119129">
    <property type="protein sequence ID" value="RPB12328.1"/>
    <property type="molecule type" value="Genomic_DNA"/>
</dbReference>
<dbReference type="Pfam" id="PF13358">
    <property type="entry name" value="DDE_3"/>
    <property type="match status" value="1"/>
</dbReference>
<dbReference type="GO" id="GO:0003676">
    <property type="term" value="F:nucleic acid binding"/>
    <property type="evidence" value="ECO:0007669"/>
    <property type="project" value="InterPro"/>
</dbReference>
<name>A0A3N4KS45_9PEZI</name>
<dbReference type="AlphaFoldDB" id="A0A3N4KS45"/>
<evidence type="ECO:0000313" key="2">
    <source>
        <dbReference type="EMBL" id="RPB12328.1"/>
    </source>
</evidence>
<dbReference type="InterPro" id="IPR038717">
    <property type="entry name" value="Tc1-like_DDE_dom"/>
</dbReference>
<dbReference type="STRING" id="1392247.A0A3N4KS45"/>
<evidence type="ECO:0000313" key="3">
    <source>
        <dbReference type="Proteomes" id="UP000277580"/>
    </source>
</evidence>
<evidence type="ECO:0000259" key="1">
    <source>
        <dbReference type="Pfam" id="PF13358"/>
    </source>
</evidence>
<organism evidence="2 3">
    <name type="scientific">Morchella conica CCBAS932</name>
    <dbReference type="NCBI Taxonomy" id="1392247"/>
    <lineage>
        <taxon>Eukaryota</taxon>
        <taxon>Fungi</taxon>
        <taxon>Dikarya</taxon>
        <taxon>Ascomycota</taxon>
        <taxon>Pezizomycotina</taxon>
        <taxon>Pezizomycetes</taxon>
        <taxon>Pezizales</taxon>
        <taxon>Morchellaceae</taxon>
        <taxon>Morchella</taxon>
    </lineage>
</organism>
<reference evidence="2 3" key="1">
    <citation type="journal article" date="2018" name="Nat. Ecol. Evol.">
        <title>Pezizomycetes genomes reveal the molecular basis of ectomycorrhizal truffle lifestyle.</title>
        <authorList>
            <person name="Murat C."/>
            <person name="Payen T."/>
            <person name="Noel B."/>
            <person name="Kuo A."/>
            <person name="Morin E."/>
            <person name="Chen J."/>
            <person name="Kohler A."/>
            <person name="Krizsan K."/>
            <person name="Balestrini R."/>
            <person name="Da Silva C."/>
            <person name="Montanini B."/>
            <person name="Hainaut M."/>
            <person name="Levati E."/>
            <person name="Barry K.W."/>
            <person name="Belfiori B."/>
            <person name="Cichocki N."/>
            <person name="Clum A."/>
            <person name="Dockter R.B."/>
            <person name="Fauchery L."/>
            <person name="Guy J."/>
            <person name="Iotti M."/>
            <person name="Le Tacon F."/>
            <person name="Lindquist E.A."/>
            <person name="Lipzen A."/>
            <person name="Malagnac F."/>
            <person name="Mello A."/>
            <person name="Molinier V."/>
            <person name="Miyauchi S."/>
            <person name="Poulain J."/>
            <person name="Riccioni C."/>
            <person name="Rubini A."/>
            <person name="Sitrit Y."/>
            <person name="Splivallo R."/>
            <person name="Traeger S."/>
            <person name="Wang M."/>
            <person name="Zifcakova L."/>
            <person name="Wipf D."/>
            <person name="Zambonelli A."/>
            <person name="Paolocci F."/>
            <person name="Nowrousian M."/>
            <person name="Ottonello S."/>
            <person name="Baldrian P."/>
            <person name="Spatafora J.W."/>
            <person name="Henrissat B."/>
            <person name="Nagy L.G."/>
            <person name="Aury J.M."/>
            <person name="Wincker P."/>
            <person name="Grigoriev I.V."/>
            <person name="Bonfante P."/>
            <person name="Martin F.M."/>
        </authorList>
    </citation>
    <scope>NUCLEOTIDE SEQUENCE [LARGE SCALE GENOMIC DNA]</scope>
    <source>
        <strain evidence="2 3">CCBAS932</strain>
    </source>
</reference>
<feature type="domain" description="Tc1-like transposase DDE" evidence="1">
    <location>
        <begin position="9"/>
        <end position="74"/>
    </location>
</feature>
<gene>
    <name evidence="2" type="ORF">P167DRAFT_574367</name>
</gene>
<dbReference type="InParanoid" id="A0A3N4KS45"/>
<proteinExistence type="predicted"/>
<protein>
    <recommendedName>
        <fullName evidence="1">Tc1-like transposase DDE domain-containing protein</fullName>
    </recommendedName>
</protein>
<dbReference type="OrthoDB" id="4737581at2759"/>
<dbReference type="Proteomes" id="UP000277580">
    <property type="component" value="Unassembled WGS sequence"/>
</dbReference>
<dbReference type="InterPro" id="IPR036397">
    <property type="entry name" value="RNaseH_sf"/>
</dbReference>